<keyword evidence="2" id="KW-1003">Cell membrane</keyword>
<dbReference type="PANTHER" id="PTHR30572">
    <property type="entry name" value="MEMBRANE COMPONENT OF TRANSPORTER-RELATED"/>
    <property type="match status" value="1"/>
</dbReference>
<dbReference type="GO" id="GO:0022857">
    <property type="term" value="F:transmembrane transporter activity"/>
    <property type="evidence" value="ECO:0007669"/>
    <property type="project" value="TreeGrafter"/>
</dbReference>
<dbReference type="Pfam" id="PF02687">
    <property type="entry name" value="FtsX"/>
    <property type="match status" value="2"/>
</dbReference>
<evidence type="ECO:0000256" key="2">
    <source>
        <dbReference type="ARBA" id="ARBA00022475"/>
    </source>
</evidence>
<feature type="transmembrane region" description="Helical" evidence="7">
    <location>
        <begin position="21"/>
        <end position="44"/>
    </location>
</feature>
<feature type="transmembrane region" description="Helical" evidence="7">
    <location>
        <begin position="733"/>
        <end position="751"/>
    </location>
</feature>
<proteinExistence type="inferred from homology"/>
<accession>A0A6J6NTA3</accession>
<evidence type="ECO:0000256" key="3">
    <source>
        <dbReference type="ARBA" id="ARBA00022692"/>
    </source>
</evidence>
<dbReference type="InterPro" id="IPR050250">
    <property type="entry name" value="Macrolide_Exporter_MacB"/>
</dbReference>
<sequence length="813" mass="87168">MTPLFLLRWSLRDLRRKWLQVAAIALVIAIGTGLFSALSGTATWRYRSNDASFAETGMYDLRVRGTEGLDTHQGSMLAVLATLDDPTIVAHAEERMVFDTQVDASNDARSIRVPGRIVGLDLSSVGPKLTKVAVTGSLGRSLTTADNGASVAVLERNFARFYHLGPNRSIRLGGGVTIDIVGIGMAPEYFFITTEDGGFFAEANFAALFTSLTTAQQIAGKPGRVNDLVLTLRDTVDVESARTQLQAAFDASDTGLGVTVMTKQDEAAYRILYDDIKSDRKFWNVFAALILAGAAFGAFNLSSRMVEAQRRELGIGMALGASRTQLALRPMLVGIEIALAGVMLGVGVGALAIELLRPVYTEMLPMPIWVMDFPWDRFYRGAALGFAIPITATAWPVWRSVRMAPVDAIATTHRAPRGGWSRLIRLMPWPRSAFHRMPLGNVLRTPRRTLLTALGIGAATATLVAVLGMIDSFTSTLARNDRLVLAAHPNRVMVGLDTIVSEDGAEIATVRSAPSVGLAEPVLQLGGQLSVPGKEGFDVLVEAIDLSSDLWSPTIQDGGVTGNGVVIARPAASSLGVAVGDDVQFTHPIRTSTGYSMSTTTVKVIGIHSSPFRFNLYVDRALLPMLGAGGLANELFVLPAAESTTDDVERDLFDLPAVSSVKPAATASKVVRDSLSEFTTIFRVVEGFVLLLALLIAYNATSINADERARERATLFAFGLPVRRVMALEIVEGLLYGLLGTLAGLGAGAWINHWLITSLVKSTMPEITMDIVITGRTVITAIALGVIAVGVAPLLTLRRLRKMDIPSTLRVVE</sequence>
<dbReference type="Pfam" id="PF12704">
    <property type="entry name" value="MacB_PCD"/>
    <property type="match status" value="1"/>
</dbReference>
<comment type="similarity">
    <text evidence="6">Belongs to the ABC-4 integral membrane protein family.</text>
</comment>
<gene>
    <name evidence="10" type="ORF">UFOPK2366_00683</name>
</gene>
<keyword evidence="5 7" id="KW-0472">Membrane</keyword>
<evidence type="ECO:0000259" key="8">
    <source>
        <dbReference type="Pfam" id="PF02687"/>
    </source>
</evidence>
<dbReference type="EMBL" id="CAEZXM010000104">
    <property type="protein sequence ID" value="CAB4689697.1"/>
    <property type="molecule type" value="Genomic_DNA"/>
</dbReference>
<feature type="transmembrane region" description="Helical" evidence="7">
    <location>
        <begin position="332"/>
        <end position="357"/>
    </location>
</feature>
<dbReference type="InterPro" id="IPR003838">
    <property type="entry name" value="ABC3_permease_C"/>
</dbReference>
<evidence type="ECO:0000256" key="6">
    <source>
        <dbReference type="ARBA" id="ARBA00038076"/>
    </source>
</evidence>
<dbReference type="AlphaFoldDB" id="A0A6J6NTA3"/>
<feature type="domain" description="MacB-like periplasmic core" evidence="9">
    <location>
        <begin position="24"/>
        <end position="247"/>
    </location>
</feature>
<evidence type="ECO:0000256" key="1">
    <source>
        <dbReference type="ARBA" id="ARBA00004651"/>
    </source>
</evidence>
<feature type="transmembrane region" description="Helical" evidence="7">
    <location>
        <begin position="282"/>
        <end position="301"/>
    </location>
</feature>
<feature type="transmembrane region" description="Helical" evidence="7">
    <location>
        <begin position="681"/>
        <end position="700"/>
    </location>
</feature>
<keyword evidence="3 7" id="KW-0812">Transmembrane</keyword>
<dbReference type="PANTHER" id="PTHR30572:SF4">
    <property type="entry name" value="ABC TRANSPORTER PERMEASE YTRF"/>
    <property type="match status" value="1"/>
</dbReference>
<feature type="domain" description="ABC3 transporter permease C-terminal" evidence="8">
    <location>
        <begin position="688"/>
        <end position="804"/>
    </location>
</feature>
<evidence type="ECO:0000259" key="9">
    <source>
        <dbReference type="Pfam" id="PF12704"/>
    </source>
</evidence>
<evidence type="ECO:0000256" key="5">
    <source>
        <dbReference type="ARBA" id="ARBA00023136"/>
    </source>
</evidence>
<evidence type="ECO:0000256" key="4">
    <source>
        <dbReference type="ARBA" id="ARBA00022989"/>
    </source>
</evidence>
<keyword evidence="4 7" id="KW-1133">Transmembrane helix</keyword>
<feature type="transmembrane region" description="Helical" evidence="7">
    <location>
        <begin position="450"/>
        <end position="470"/>
    </location>
</feature>
<evidence type="ECO:0000313" key="10">
    <source>
        <dbReference type="EMBL" id="CAB4689697.1"/>
    </source>
</evidence>
<feature type="domain" description="ABC3 transporter permease C-terminal" evidence="8">
    <location>
        <begin position="284"/>
        <end position="405"/>
    </location>
</feature>
<evidence type="ECO:0000256" key="7">
    <source>
        <dbReference type="SAM" id="Phobius"/>
    </source>
</evidence>
<feature type="transmembrane region" description="Helical" evidence="7">
    <location>
        <begin position="771"/>
        <end position="795"/>
    </location>
</feature>
<dbReference type="GO" id="GO:0005886">
    <property type="term" value="C:plasma membrane"/>
    <property type="evidence" value="ECO:0007669"/>
    <property type="project" value="UniProtKB-SubCell"/>
</dbReference>
<protein>
    <submittedName>
        <fullName evidence="10">Unannotated protein</fullName>
    </submittedName>
</protein>
<dbReference type="InterPro" id="IPR025857">
    <property type="entry name" value="MacB_PCD"/>
</dbReference>
<comment type="subcellular location">
    <subcellularLocation>
        <location evidence="1">Cell membrane</location>
        <topology evidence="1">Multi-pass membrane protein</topology>
    </subcellularLocation>
</comment>
<reference evidence="10" key="1">
    <citation type="submission" date="2020-05" db="EMBL/GenBank/DDBJ databases">
        <authorList>
            <person name="Chiriac C."/>
            <person name="Salcher M."/>
            <person name="Ghai R."/>
            <person name="Kavagutti S V."/>
        </authorList>
    </citation>
    <scope>NUCLEOTIDE SEQUENCE</scope>
</reference>
<feature type="transmembrane region" description="Helical" evidence="7">
    <location>
        <begin position="377"/>
        <end position="398"/>
    </location>
</feature>
<organism evidence="10">
    <name type="scientific">freshwater metagenome</name>
    <dbReference type="NCBI Taxonomy" id="449393"/>
    <lineage>
        <taxon>unclassified sequences</taxon>
        <taxon>metagenomes</taxon>
        <taxon>ecological metagenomes</taxon>
    </lineage>
</organism>
<name>A0A6J6NTA3_9ZZZZ</name>